<dbReference type="GO" id="GO:0042393">
    <property type="term" value="F:histone binding"/>
    <property type="evidence" value="ECO:0007669"/>
    <property type="project" value="TreeGrafter"/>
</dbReference>
<proteinExistence type="predicted"/>
<dbReference type="KEGG" id="mng:MNEG_15634"/>
<dbReference type="EMBL" id="KK105728">
    <property type="protein sequence ID" value="KIY92329.1"/>
    <property type="molecule type" value="Genomic_DNA"/>
</dbReference>
<evidence type="ECO:0000256" key="1">
    <source>
        <dbReference type="SAM" id="MobiDB-lite"/>
    </source>
</evidence>
<dbReference type="GO" id="GO:0008023">
    <property type="term" value="C:transcription elongation factor complex"/>
    <property type="evidence" value="ECO:0007669"/>
    <property type="project" value="TreeGrafter"/>
</dbReference>
<dbReference type="OrthoDB" id="995477at2759"/>
<dbReference type="GeneID" id="25733315"/>
<name>A0A0D2LK29_9CHLO</name>
<feature type="region of interest" description="Disordered" evidence="1">
    <location>
        <begin position="1"/>
        <end position="31"/>
    </location>
</feature>
<dbReference type="STRING" id="145388.A0A0D2LK29"/>
<evidence type="ECO:0000313" key="2">
    <source>
        <dbReference type="EMBL" id="KIY92329.1"/>
    </source>
</evidence>
<dbReference type="Proteomes" id="UP000054498">
    <property type="component" value="Unassembled WGS sequence"/>
</dbReference>
<dbReference type="AlphaFoldDB" id="A0A0D2LK29"/>
<organism evidence="2 3">
    <name type="scientific">Monoraphidium neglectum</name>
    <dbReference type="NCBI Taxonomy" id="145388"/>
    <lineage>
        <taxon>Eukaryota</taxon>
        <taxon>Viridiplantae</taxon>
        <taxon>Chlorophyta</taxon>
        <taxon>core chlorophytes</taxon>
        <taxon>Chlorophyceae</taxon>
        <taxon>CS clade</taxon>
        <taxon>Sphaeropleales</taxon>
        <taxon>Selenastraceae</taxon>
        <taxon>Monoraphidium</taxon>
    </lineage>
</organism>
<feature type="compositionally biased region" description="Acidic residues" evidence="1">
    <location>
        <begin position="1"/>
        <end position="10"/>
    </location>
</feature>
<dbReference type="PANTHER" id="PTHR10145:SF6">
    <property type="entry name" value="TRANSCRIPTION ELONGATION FACTOR SPT6"/>
    <property type="match status" value="1"/>
</dbReference>
<evidence type="ECO:0000313" key="3">
    <source>
        <dbReference type="Proteomes" id="UP000054498"/>
    </source>
</evidence>
<keyword evidence="3" id="KW-1185">Reference proteome</keyword>
<dbReference type="GO" id="GO:0031491">
    <property type="term" value="F:nucleosome binding"/>
    <property type="evidence" value="ECO:0007669"/>
    <property type="project" value="TreeGrafter"/>
</dbReference>
<gene>
    <name evidence="2" type="ORF">MNEG_15634</name>
</gene>
<dbReference type="GO" id="GO:0034728">
    <property type="term" value="P:nucleosome organization"/>
    <property type="evidence" value="ECO:0007669"/>
    <property type="project" value="TreeGrafter"/>
</dbReference>
<dbReference type="RefSeq" id="XP_013891349.1">
    <property type="nucleotide sequence ID" value="XM_014035895.1"/>
</dbReference>
<feature type="compositionally biased region" description="Acidic residues" evidence="1">
    <location>
        <begin position="67"/>
        <end position="91"/>
    </location>
</feature>
<reference evidence="2 3" key="1">
    <citation type="journal article" date="2013" name="BMC Genomics">
        <title>Reconstruction of the lipid metabolism for the microalga Monoraphidium neglectum from its genome sequence reveals characteristics suitable for biofuel production.</title>
        <authorList>
            <person name="Bogen C."/>
            <person name="Al-Dilaimi A."/>
            <person name="Albersmeier A."/>
            <person name="Wichmann J."/>
            <person name="Grundmann M."/>
            <person name="Rupp O."/>
            <person name="Lauersen K.J."/>
            <person name="Blifernez-Klassen O."/>
            <person name="Kalinowski J."/>
            <person name="Goesmann A."/>
            <person name="Mussgnug J.H."/>
            <person name="Kruse O."/>
        </authorList>
    </citation>
    <scope>NUCLEOTIDE SEQUENCE [LARGE SCALE GENOMIC DNA]</scope>
    <source>
        <strain evidence="2 3">SAG 48.87</strain>
    </source>
</reference>
<dbReference type="PANTHER" id="PTHR10145">
    <property type="entry name" value="TRANSCRIPTION ELONGATION FACTOR SPT6"/>
    <property type="match status" value="1"/>
</dbReference>
<feature type="compositionally biased region" description="Basic and acidic residues" evidence="1">
    <location>
        <begin position="92"/>
        <end position="101"/>
    </location>
</feature>
<accession>A0A0D2LK29</accession>
<sequence length="174" mass="18539">MDDFIDDGEGEGAGRRRRRRAAGSGGGGFASQAMAEAARIFGDATDLHDLVASRRALAASQGGADAGGDEGVDEEEEEGLEEGDEEDEEAAADARERRAALARERQQQRLLDAADPEYAAAHYLSAEDEAIRAADRPERLQLALRKNMAALAAMSEADFSSLMENMAKCGPHCI</sequence>
<feature type="region of interest" description="Disordered" evidence="1">
    <location>
        <begin position="56"/>
        <end position="101"/>
    </location>
</feature>
<dbReference type="InterPro" id="IPR017072">
    <property type="entry name" value="TF_Spt6"/>
</dbReference>
<dbReference type="GO" id="GO:0140673">
    <property type="term" value="P:transcription elongation-coupled chromatin remodeling"/>
    <property type="evidence" value="ECO:0007669"/>
    <property type="project" value="InterPro"/>
</dbReference>
<protein>
    <submittedName>
        <fullName evidence="2">Uncharacterized protein</fullName>
    </submittedName>
</protein>